<evidence type="ECO:0008006" key="4">
    <source>
        <dbReference type="Google" id="ProtNLM"/>
    </source>
</evidence>
<dbReference type="Proteomes" id="UP000254841">
    <property type="component" value="Unassembled WGS sequence"/>
</dbReference>
<reference evidence="2 3" key="1">
    <citation type="submission" date="2018-06" db="EMBL/GenBank/DDBJ databases">
        <authorList>
            <consortium name="Pathogen Informatics"/>
            <person name="Doyle S."/>
        </authorList>
    </citation>
    <scope>NUCLEOTIDE SEQUENCE [LARGE SCALE GENOMIC DNA]</scope>
    <source>
        <strain evidence="2 3">NCTC12410</strain>
    </source>
</reference>
<sequence length="109" mass="12535">MRRWIKIAWIMQLCILSAGATASLQEQVSTLLRPPLAQNHRIYNVFGEKEVELKVSAILNHKALIHNTWYKVGDRIGIFTINYISEKEVALIDKKGDKKTLALQTRVFE</sequence>
<dbReference type="AlphaFoldDB" id="A0A377J2N8"/>
<evidence type="ECO:0000313" key="2">
    <source>
        <dbReference type="EMBL" id="STO96628.1"/>
    </source>
</evidence>
<evidence type="ECO:0000256" key="1">
    <source>
        <dbReference type="SAM" id="SignalP"/>
    </source>
</evidence>
<feature type="chain" id="PRO_5017036052" description="Transformation system protein" evidence="1">
    <location>
        <begin position="23"/>
        <end position="109"/>
    </location>
</feature>
<proteinExistence type="predicted"/>
<organism evidence="2 3">
    <name type="scientific">Helicobacter canis</name>
    <dbReference type="NCBI Taxonomy" id="29419"/>
    <lineage>
        <taxon>Bacteria</taxon>
        <taxon>Pseudomonadati</taxon>
        <taxon>Campylobacterota</taxon>
        <taxon>Epsilonproteobacteria</taxon>
        <taxon>Campylobacterales</taxon>
        <taxon>Helicobacteraceae</taxon>
        <taxon>Helicobacter</taxon>
    </lineage>
</organism>
<evidence type="ECO:0000313" key="3">
    <source>
        <dbReference type="Proteomes" id="UP000254841"/>
    </source>
</evidence>
<name>A0A377J2N8_9HELI</name>
<dbReference type="RefSeq" id="WP_115010950.1">
    <property type="nucleotide sequence ID" value="NZ_UGHV01000001.1"/>
</dbReference>
<accession>A0A377J2N8</accession>
<protein>
    <recommendedName>
        <fullName evidence="4">Transformation system protein</fullName>
    </recommendedName>
</protein>
<keyword evidence="1" id="KW-0732">Signal</keyword>
<feature type="signal peptide" evidence="1">
    <location>
        <begin position="1"/>
        <end position="22"/>
    </location>
</feature>
<gene>
    <name evidence="2" type="ORF">NCTC12410_00442</name>
</gene>
<dbReference type="EMBL" id="UGHV01000001">
    <property type="protein sequence ID" value="STO96628.1"/>
    <property type="molecule type" value="Genomic_DNA"/>
</dbReference>
<dbReference type="OrthoDB" id="5330061at2"/>